<reference evidence="1 2" key="1">
    <citation type="journal article" date="2023" name="Nucleic Acids Res.">
        <title>The hologenome of Daphnia magna reveals possible DNA methylation and microbiome-mediated evolution of the host genome.</title>
        <authorList>
            <person name="Chaturvedi A."/>
            <person name="Li X."/>
            <person name="Dhandapani V."/>
            <person name="Marshall H."/>
            <person name="Kissane S."/>
            <person name="Cuenca-Cambronero M."/>
            <person name="Asole G."/>
            <person name="Calvet F."/>
            <person name="Ruiz-Romero M."/>
            <person name="Marangio P."/>
            <person name="Guigo R."/>
            <person name="Rago D."/>
            <person name="Mirbahai L."/>
            <person name="Eastwood N."/>
            <person name="Colbourne J.K."/>
            <person name="Zhou J."/>
            <person name="Mallon E."/>
            <person name="Orsini L."/>
        </authorList>
    </citation>
    <scope>NUCLEOTIDE SEQUENCE [LARGE SCALE GENOMIC DNA]</scope>
    <source>
        <strain evidence="1">LRV0_1</strain>
    </source>
</reference>
<accession>A0ABQ9ZPX6</accession>
<organism evidence="1 2">
    <name type="scientific">Daphnia magna</name>
    <dbReference type="NCBI Taxonomy" id="35525"/>
    <lineage>
        <taxon>Eukaryota</taxon>
        <taxon>Metazoa</taxon>
        <taxon>Ecdysozoa</taxon>
        <taxon>Arthropoda</taxon>
        <taxon>Crustacea</taxon>
        <taxon>Branchiopoda</taxon>
        <taxon>Diplostraca</taxon>
        <taxon>Cladocera</taxon>
        <taxon>Anomopoda</taxon>
        <taxon>Daphniidae</taxon>
        <taxon>Daphnia</taxon>
    </lineage>
</organism>
<name>A0ABQ9ZPX6_9CRUS</name>
<keyword evidence="2" id="KW-1185">Reference proteome</keyword>
<evidence type="ECO:0000313" key="2">
    <source>
        <dbReference type="Proteomes" id="UP001234178"/>
    </source>
</evidence>
<dbReference type="Proteomes" id="UP001234178">
    <property type="component" value="Unassembled WGS sequence"/>
</dbReference>
<evidence type="ECO:0000313" key="1">
    <source>
        <dbReference type="EMBL" id="KAK4014976.1"/>
    </source>
</evidence>
<proteinExistence type="predicted"/>
<gene>
    <name evidence="1" type="ORF">OUZ56_027491</name>
</gene>
<sequence>MNARIKNFYTQCYHCSDYFSENKTKVIGEGTATGRQLEPFDCISWSAKTGPLPPTERIVGEALPTAVNCQDLRKTPSVLVDIEYR</sequence>
<protein>
    <submittedName>
        <fullName evidence="1">Uncharacterized protein</fullName>
    </submittedName>
</protein>
<comment type="caution">
    <text evidence="1">The sequence shown here is derived from an EMBL/GenBank/DDBJ whole genome shotgun (WGS) entry which is preliminary data.</text>
</comment>
<dbReference type="EMBL" id="JAOYFB010000004">
    <property type="protein sequence ID" value="KAK4014976.1"/>
    <property type="molecule type" value="Genomic_DNA"/>
</dbReference>